<keyword evidence="4" id="KW-0547">Nucleotide-binding</keyword>
<protein>
    <recommendedName>
        <fullName evidence="5">ATP-grasp domain-containing protein</fullName>
    </recommendedName>
</protein>
<comment type="similarity">
    <text evidence="1">Belongs to the D-alanine--D-alanine ligase family.</text>
</comment>
<evidence type="ECO:0000256" key="4">
    <source>
        <dbReference type="PROSITE-ProRule" id="PRU00409"/>
    </source>
</evidence>
<dbReference type="Gene3D" id="3.30.70.360">
    <property type="match status" value="1"/>
</dbReference>
<keyword evidence="3" id="KW-0961">Cell wall biogenesis/degradation</keyword>
<dbReference type="InterPro" id="IPR016185">
    <property type="entry name" value="PreATP-grasp_dom_sf"/>
</dbReference>
<dbReference type="Proteomes" id="UP001320148">
    <property type="component" value="Chromosome"/>
</dbReference>
<evidence type="ECO:0000313" key="6">
    <source>
        <dbReference type="EMBL" id="BCS95120.1"/>
    </source>
</evidence>
<dbReference type="RefSeq" id="WP_236891404.1">
    <property type="nucleotide sequence ID" value="NZ_AP024488.1"/>
</dbReference>
<keyword evidence="4" id="KW-0067">ATP-binding</keyword>
<dbReference type="SUPFAM" id="SSF56059">
    <property type="entry name" value="Glutathione synthetase ATP-binding domain-like"/>
    <property type="match status" value="1"/>
</dbReference>
<dbReference type="Pfam" id="PF07478">
    <property type="entry name" value="Dala_Dala_lig_C"/>
    <property type="match status" value="1"/>
</dbReference>
<dbReference type="Gene3D" id="3.40.50.20">
    <property type="match status" value="1"/>
</dbReference>
<dbReference type="Gene3D" id="3.30.470.20">
    <property type="entry name" value="ATP-grasp fold, B domain"/>
    <property type="match status" value="1"/>
</dbReference>
<evidence type="ECO:0000256" key="3">
    <source>
        <dbReference type="ARBA" id="ARBA00023316"/>
    </source>
</evidence>
<dbReference type="EMBL" id="AP024488">
    <property type="protein sequence ID" value="BCS95120.1"/>
    <property type="molecule type" value="Genomic_DNA"/>
</dbReference>
<dbReference type="SUPFAM" id="SSF52440">
    <property type="entry name" value="PreATP-grasp domain"/>
    <property type="match status" value="1"/>
</dbReference>
<dbReference type="Gene3D" id="3.40.630.10">
    <property type="entry name" value="Zn peptidases"/>
    <property type="match status" value="1"/>
</dbReference>
<dbReference type="InterPro" id="IPR011095">
    <property type="entry name" value="Dala_Dala_lig_C"/>
</dbReference>
<accession>A0ABM7PDF8</accession>
<sequence>MKIAVIYNRESQKVINLFGVSNREKYGLAAIQRIVTALKKGGHQVVALEGDKDLIDNLEEFMPRALKGERPGMAFNLSYGIQGQARYTHVPGILEMVGVPYVGSGPLAHSLALDKVVAKMIFVQNGLPTPKFAVLKEPGFSMPDLDFPIIVKPKNEAVSFGIRIVNCEEELRDAAQAIFDEFGQHVLAESYIEGREINVGILGNGAQVEAFRPAELVFPETGPQIYTMEDKKQTSGRKIEVICPAPIDAATEKKAIDIAKGAFEALGCYDCARVDIRMDAEGNLYILEVNSLPSLGEHGSYVAAADAMGMNFPRLVNRLVEVAASRYFGTPHPPQLTKRIKDPAEGVFAYLTERRDQIEKRVESWTEVSSRSDDAVGIRVAADRLDETLADIGLRQVREFTDHRDVWTWEGSRGIQGGTVLITHLDVPVNTNLGVERFRRDPEWLYGEGIGTSRAPLVQLEYALRAIKHVRKLSKSRIGVICYTDEGRDCEESAEVITRACAGASRALILNPGNTGDCVVHARRGQRRYRLVAEGKSMRLGESSRHPEVMRVLYKKLEAATALTNRKDRIGVSAVDIKTEAFPRRLPHRVQAVLQVSYPTLGDADKTERKMKDLFKGCGVKWSLLRLSDRPPMVSDQLNTALFNDVKMTADTWDIPLSTDSSLWPSAAGLVASPTPVLCGMGPVARGLHTSQESVSRISLVQRSLLLAQFLLSAAESS</sequence>
<evidence type="ECO:0000256" key="1">
    <source>
        <dbReference type="ARBA" id="ARBA00010871"/>
    </source>
</evidence>
<reference evidence="6 7" key="1">
    <citation type="submission" date="2021-02" db="EMBL/GenBank/DDBJ databases">
        <title>Complete genome of Desulfoluna sp. strain ASN36.</title>
        <authorList>
            <person name="Takahashi A."/>
            <person name="Kojima H."/>
            <person name="Fukui M."/>
        </authorList>
    </citation>
    <scope>NUCLEOTIDE SEQUENCE [LARGE SCALE GENOMIC DNA]</scope>
    <source>
        <strain evidence="6 7">ASN36</strain>
    </source>
</reference>
<dbReference type="PROSITE" id="PS50975">
    <property type="entry name" value="ATP_GRASP"/>
    <property type="match status" value="1"/>
</dbReference>
<dbReference type="InterPro" id="IPR013815">
    <property type="entry name" value="ATP_grasp_subdomain_1"/>
</dbReference>
<proteinExistence type="inferred from homology"/>
<keyword evidence="7" id="KW-1185">Reference proteome</keyword>
<gene>
    <name evidence="6" type="ORF">DSLASN_07520</name>
</gene>
<dbReference type="InterPro" id="IPR011761">
    <property type="entry name" value="ATP-grasp"/>
</dbReference>
<evidence type="ECO:0000313" key="7">
    <source>
        <dbReference type="Proteomes" id="UP001320148"/>
    </source>
</evidence>
<dbReference type="Gene3D" id="3.30.1490.20">
    <property type="entry name" value="ATP-grasp fold, A domain"/>
    <property type="match status" value="1"/>
</dbReference>
<dbReference type="PANTHER" id="PTHR23132:SF23">
    <property type="entry name" value="D-ALANINE--D-ALANINE LIGASE B"/>
    <property type="match status" value="1"/>
</dbReference>
<name>A0ABM7PDF8_9BACT</name>
<organism evidence="6 7">
    <name type="scientific">Desulfoluna limicola</name>
    <dbReference type="NCBI Taxonomy" id="2810562"/>
    <lineage>
        <taxon>Bacteria</taxon>
        <taxon>Pseudomonadati</taxon>
        <taxon>Thermodesulfobacteriota</taxon>
        <taxon>Desulfobacteria</taxon>
        <taxon>Desulfobacterales</taxon>
        <taxon>Desulfolunaceae</taxon>
        <taxon>Desulfoluna</taxon>
    </lineage>
</organism>
<feature type="domain" description="ATP-grasp" evidence="5">
    <location>
        <begin position="119"/>
        <end position="321"/>
    </location>
</feature>
<dbReference type="SUPFAM" id="SSF53187">
    <property type="entry name" value="Zn-dependent exopeptidases"/>
    <property type="match status" value="1"/>
</dbReference>
<evidence type="ECO:0000259" key="5">
    <source>
        <dbReference type="PROSITE" id="PS50975"/>
    </source>
</evidence>
<evidence type="ECO:0000256" key="2">
    <source>
        <dbReference type="ARBA" id="ARBA00022598"/>
    </source>
</evidence>
<dbReference type="PANTHER" id="PTHR23132">
    <property type="entry name" value="D-ALANINE--D-ALANINE LIGASE"/>
    <property type="match status" value="1"/>
</dbReference>
<keyword evidence="2" id="KW-0436">Ligase</keyword>